<feature type="transmembrane region" description="Helical" evidence="1">
    <location>
        <begin position="9"/>
        <end position="30"/>
    </location>
</feature>
<keyword evidence="3" id="KW-1185">Reference proteome</keyword>
<feature type="transmembrane region" description="Helical" evidence="1">
    <location>
        <begin position="36"/>
        <end position="57"/>
    </location>
</feature>
<keyword evidence="1" id="KW-1133">Transmembrane helix</keyword>
<dbReference type="Proteomes" id="UP000320042">
    <property type="component" value="Unassembled WGS sequence"/>
</dbReference>
<gene>
    <name evidence="2" type="ORF">FPZ43_05300</name>
</gene>
<dbReference type="OrthoDB" id="798582at2"/>
<comment type="caution">
    <text evidence="2">The sequence shown here is derived from an EMBL/GenBank/DDBJ whole genome shotgun (WGS) entry which is preliminary data.</text>
</comment>
<dbReference type="RefSeq" id="WP_146380819.1">
    <property type="nucleotide sequence ID" value="NZ_VOEJ01000002.1"/>
</dbReference>
<name>A0A563UGF3_9SPHI</name>
<accession>A0A563UGF3</accession>
<sequence length="63" mass="7241">MSKQFKRTVYMLLIAIILYSGTMAIPELYYSKYRDLIQGASFGLFVAGILSAGMLIYNKYFKK</sequence>
<dbReference type="EMBL" id="VOEJ01000002">
    <property type="protein sequence ID" value="TWR30359.1"/>
    <property type="molecule type" value="Genomic_DNA"/>
</dbReference>
<proteinExistence type="predicted"/>
<evidence type="ECO:0000256" key="1">
    <source>
        <dbReference type="SAM" id="Phobius"/>
    </source>
</evidence>
<dbReference type="AlphaFoldDB" id="A0A563UGF3"/>
<reference evidence="2 3" key="1">
    <citation type="submission" date="2019-07" db="EMBL/GenBank/DDBJ databases">
        <authorList>
            <person name="Kim J."/>
        </authorList>
    </citation>
    <scope>NUCLEOTIDE SEQUENCE [LARGE SCALE GENOMIC DNA]</scope>
    <source>
        <strain evidence="3">dk17</strain>
    </source>
</reference>
<keyword evidence="1" id="KW-0472">Membrane</keyword>
<keyword evidence="1" id="KW-0812">Transmembrane</keyword>
<protein>
    <submittedName>
        <fullName evidence="2">Uncharacterized protein</fullName>
    </submittedName>
</protein>
<organism evidence="2 3">
    <name type="scientific">Mucilaginibacter pallidiroseus</name>
    <dbReference type="NCBI Taxonomy" id="2599295"/>
    <lineage>
        <taxon>Bacteria</taxon>
        <taxon>Pseudomonadati</taxon>
        <taxon>Bacteroidota</taxon>
        <taxon>Sphingobacteriia</taxon>
        <taxon>Sphingobacteriales</taxon>
        <taxon>Sphingobacteriaceae</taxon>
        <taxon>Mucilaginibacter</taxon>
    </lineage>
</organism>
<evidence type="ECO:0000313" key="3">
    <source>
        <dbReference type="Proteomes" id="UP000320042"/>
    </source>
</evidence>
<evidence type="ECO:0000313" key="2">
    <source>
        <dbReference type="EMBL" id="TWR30359.1"/>
    </source>
</evidence>